<name>A0A3N4JG04_9PEZI</name>
<proteinExistence type="predicted"/>
<evidence type="ECO:0000313" key="3">
    <source>
        <dbReference type="Proteomes" id="UP000276215"/>
    </source>
</evidence>
<protein>
    <submittedName>
        <fullName evidence="2">Uncharacterized protein</fullName>
    </submittedName>
</protein>
<feature type="transmembrane region" description="Helical" evidence="1">
    <location>
        <begin position="20"/>
        <end position="40"/>
    </location>
</feature>
<dbReference type="AlphaFoldDB" id="A0A3N4JG04"/>
<keyword evidence="1" id="KW-1133">Transmembrane helix</keyword>
<evidence type="ECO:0000256" key="1">
    <source>
        <dbReference type="SAM" id="Phobius"/>
    </source>
</evidence>
<sequence>MSHHLCPYPSTSPPTLPARASTSASFFIFHFYCWSIFPVCSKKASQHRFLYYEHVRVTTRHKVHRLNAGRLITLPSLFRGKRKICPFRNLLQSFTFSFRRGLSLAGRQREEGRKILKCRQLLIS</sequence>
<gene>
    <name evidence="2" type="ORF">L873DRAFT_1152537</name>
</gene>
<keyword evidence="1" id="KW-0472">Membrane</keyword>
<dbReference type="EMBL" id="ML120407">
    <property type="protein sequence ID" value="RPA97153.1"/>
    <property type="molecule type" value="Genomic_DNA"/>
</dbReference>
<evidence type="ECO:0000313" key="2">
    <source>
        <dbReference type="EMBL" id="RPA97153.1"/>
    </source>
</evidence>
<keyword evidence="1" id="KW-0812">Transmembrane</keyword>
<organism evidence="2 3">
    <name type="scientific">Choiromyces venosus 120613-1</name>
    <dbReference type="NCBI Taxonomy" id="1336337"/>
    <lineage>
        <taxon>Eukaryota</taxon>
        <taxon>Fungi</taxon>
        <taxon>Dikarya</taxon>
        <taxon>Ascomycota</taxon>
        <taxon>Pezizomycotina</taxon>
        <taxon>Pezizomycetes</taxon>
        <taxon>Pezizales</taxon>
        <taxon>Tuberaceae</taxon>
        <taxon>Choiromyces</taxon>
    </lineage>
</organism>
<keyword evidence="3" id="KW-1185">Reference proteome</keyword>
<dbReference type="Proteomes" id="UP000276215">
    <property type="component" value="Unassembled WGS sequence"/>
</dbReference>
<reference evidence="2 3" key="1">
    <citation type="journal article" date="2018" name="Nat. Ecol. Evol.">
        <title>Pezizomycetes genomes reveal the molecular basis of ectomycorrhizal truffle lifestyle.</title>
        <authorList>
            <person name="Murat C."/>
            <person name="Payen T."/>
            <person name="Noel B."/>
            <person name="Kuo A."/>
            <person name="Morin E."/>
            <person name="Chen J."/>
            <person name="Kohler A."/>
            <person name="Krizsan K."/>
            <person name="Balestrini R."/>
            <person name="Da Silva C."/>
            <person name="Montanini B."/>
            <person name="Hainaut M."/>
            <person name="Levati E."/>
            <person name="Barry K.W."/>
            <person name="Belfiori B."/>
            <person name="Cichocki N."/>
            <person name="Clum A."/>
            <person name="Dockter R.B."/>
            <person name="Fauchery L."/>
            <person name="Guy J."/>
            <person name="Iotti M."/>
            <person name="Le Tacon F."/>
            <person name="Lindquist E.A."/>
            <person name="Lipzen A."/>
            <person name="Malagnac F."/>
            <person name="Mello A."/>
            <person name="Molinier V."/>
            <person name="Miyauchi S."/>
            <person name="Poulain J."/>
            <person name="Riccioni C."/>
            <person name="Rubini A."/>
            <person name="Sitrit Y."/>
            <person name="Splivallo R."/>
            <person name="Traeger S."/>
            <person name="Wang M."/>
            <person name="Zifcakova L."/>
            <person name="Wipf D."/>
            <person name="Zambonelli A."/>
            <person name="Paolocci F."/>
            <person name="Nowrousian M."/>
            <person name="Ottonello S."/>
            <person name="Baldrian P."/>
            <person name="Spatafora J.W."/>
            <person name="Henrissat B."/>
            <person name="Nagy L.G."/>
            <person name="Aury J.M."/>
            <person name="Wincker P."/>
            <person name="Grigoriev I.V."/>
            <person name="Bonfante P."/>
            <person name="Martin F.M."/>
        </authorList>
    </citation>
    <scope>NUCLEOTIDE SEQUENCE [LARGE SCALE GENOMIC DNA]</scope>
    <source>
        <strain evidence="2 3">120613-1</strain>
    </source>
</reference>
<accession>A0A3N4JG04</accession>